<dbReference type="PANTHER" id="PTHR21621:SF0">
    <property type="entry name" value="BETA-CITRYLGLUTAMATE SYNTHASE B-RELATED"/>
    <property type="match status" value="1"/>
</dbReference>
<reference evidence="5 6" key="1">
    <citation type="journal article" date="2012" name="J. Bacteriol.">
        <title>Complete genome sequence of Alcanivorax dieselolei type strain B5.</title>
        <authorList>
            <person name="Lai Q."/>
            <person name="Li W."/>
            <person name="Shao Z."/>
        </authorList>
    </citation>
    <scope>NUCLEOTIDE SEQUENCE [LARGE SCALE GENOMIC DNA]</scope>
    <source>
        <strain evidence="6">DSM 16502 / CGMCC 1.3690 / B-5</strain>
    </source>
</reference>
<feature type="region of interest" description="Disordered" evidence="3">
    <location>
        <begin position="312"/>
        <end position="332"/>
    </location>
</feature>
<dbReference type="AlphaFoldDB" id="K0C8E7"/>
<dbReference type="EMBL" id="CP003466">
    <property type="protein sequence ID" value="AFT68873.1"/>
    <property type="molecule type" value="Genomic_DNA"/>
</dbReference>
<dbReference type="GO" id="GO:0046872">
    <property type="term" value="F:metal ion binding"/>
    <property type="evidence" value="ECO:0007669"/>
    <property type="project" value="InterPro"/>
</dbReference>
<evidence type="ECO:0000313" key="6">
    <source>
        <dbReference type="Proteomes" id="UP000006286"/>
    </source>
</evidence>
<dbReference type="GO" id="GO:0005524">
    <property type="term" value="F:ATP binding"/>
    <property type="evidence" value="ECO:0007669"/>
    <property type="project" value="UniProtKB-UniRule"/>
</dbReference>
<dbReference type="InterPro" id="IPR013651">
    <property type="entry name" value="ATP-grasp_RimK-type"/>
</dbReference>
<dbReference type="KEGG" id="adi:B5T_00588"/>
<dbReference type="Pfam" id="PF08443">
    <property type="entry name" value="RimK"/>
    <property type="match status" value="1"/>
</dbReference>
<proteinExistence type="predicted"/>
<dbReference type="Proteomes" id="UP000006286">
    <property type="component" value="Chromosome"/>
</dbReference>
<evidence type="ECO:0000256" key="2">
    <source>
        <dbReference type="PROSITE-ProRule" id="PRU00409"/>
    </source>
</evidence>
<dbReference type="SUPFAM" id="SSF56059">
    <property type="entry name" value="Glutathione synthetase ATP-binding domain-like"/>
    <property type="match status" value="1"/>
</dbReference>
<dbReference type="GO" id="GO:0018169">
    <property type="term" value="F:ribosomal S6-glutamic acid ligase activity"/>
    <property type="evidence" value="ECO:0007669"/>
    <property type="project" value="TreeGrafter"/>
</dbReference>
<keyword evidence="6" id="KW-1185">Reference proteome</keyword>
<dbReference type="PANTHER" id="PTHR21621">
    <property type="entry name" value="RIBOSOMAL PROTEIN S6 MODIFICATION PROTEIN"/>
    <property type="match status" value="1"/>
</dbReference>
<dbReference type="STRING" id="930169.B5T_00588"/>
<organism evidence="5 6">
    <name type="scientific">Alcanivorax dieselolei (strain DSM 16502 / CGMCC 1.3690 / MCCC 1A00001 / B-5)</name>
    <name type="common">Alloalcanivorax dieselolei</name>
    <dbReference type="NCBI Taxonomy" id="930169"/>
    <lineage>
        <taxon>Bacteria</taxon>
        <taxon>Pseudomonadati</taxon>
        <taxon>Pseudomonadota</taxon>
        <taxon>Gammaproteobacteria</taxon>
        <taxon>Oceanospirillales</taxon>
        <taxon>Alcanivoracaceae</taxon>
        <taxon>Alloalcanivorax</taxon>
    </lineage>
</organism>
<dbReference type="eggNOG" id="COG0189">
    <property type="taxonomic scope" value="Bacteria"/>
</dbReference>
<feature type="domain" description="ATP-grasp" evidence="4">
    <location>
        <begin position="136"/>
        <end position="315"/>
    </location>
</feature>
<gene>
    <name evidence="5" type="primary">rimK</name>
    <name evidence="5" type="ordered locus">B5T_00588</name>
</gene>
<accession>K0C8E7</accession>
<dbReference type="Gene3D" id="3.30.470.20">
    <property type="entry name" value="ATP-grasp fold, B domain"/>
    <property type="match status" value="1"/>
</dbReference>
<dbReference type="InterPro" id="IPR011761">
    <property type="entry name" value="ATP-grasp"/>
</dbReference>
<dbReference type="GO" id="GO:0005737">
    <property type="term" value="C:cytoplasm"/>
    <property type="evidence" value="ECO:0007669"/>
    <property type="project" value="TreeGrafter"/>
</dbReference>
<evidence type="ECO:0000256" key="3">
    <source>
        <dbReference type="SAM" id="MobiDB-lite"/>
    </source>
</evidence>
<keyword evidence="2" id="KW-0547">Nucleotide-binding</keyword>
<dbReference type="GO" id="GO:0009432">
    <property type="term" value="P:SOS response"/>
    <property type="evidence" value="ECO:0007669"/>
    <property type="project" value="TreeGrafter"/>
</dbReference>
<dbReference type="HOGENOM" id="CLU_075266_0_0_6"/>
<evidence type="ECO:0000313" key="5">
    <source>
        <dbReference type="EMBL" id="AFT68873.1"/>
    </source>
</evidence>
<name>K0C8E7_ALCDB</name>
<protein>
    <submittedName>
        <fullName evidence="5">RimK domain protein ATP-grasp</fullName>
    </submittedName>
</protein>
<evidence type="ECO:0000256" key="1">
    <source>
        <dbReference type="ARBA" id="ARBA00023211"/>
    </source>
</evidence>
<evidence type="ECO:0000259" key="4">
    <source>
        <dbReference type="PROSITE" id="PS50975"/>
    </source>
</evidence>
<dbReference type="PROSITE" id="PS50975">
    <property type="entry name" value="ATP_GRASP"/>
    <property type="match status" value="1"/>
</dbReference>
<sequence length="332" mass="36882">MVLARIFCGCWNSTRARPCHCRRSAAGRTESPPRDSAEFACRDTRFGPIKSSVTAEWCCPALKLITFDPFRTLGLASVRYIKPEHAAAHVSELSDADWLLFPAYWQLHGLHYVLQRPIFPSPASYHLGHDKIEMTRALELACPQHLPATEVLPSDSTSVSRILDTWTFPFVGKQVRSSRGEGVFLIENRPQLQAFAAQNDVLYIQKLLPIVRDLRVVVVGRKVIAAYWREGEGFLNNVARGGRVRHDLPVPEAAVELVHDLALRLGIDYAGFDVAWVDGDPYVLEFNRLFGNQGMPDLPQRIASAMNDYLLGETPSSPAGPEPNPSPITASA</sequence>
<keyword evidence="1" id="KW-0464">Manganese</keyword>
<keyword evidence="2" id="KW-0067">ATP-binding</keyword>